<dbReference type="EMBL" id="JARBJD010000461">
    <property type="protein sequence ID" value="KAK2941800.1"/>
    <property type="molecule type" value="Genomic_DNA"/>
</dbReference>
<reference evidence="1 2" key="1">
    <citation type="journal article" date="2022" name="bioRxiv">
        <title>Genomics of Preaxostyla Flagellates Illuminates Evolutionary Transitions and the Path Towards Mitochondrial Loss.</title>
        <authorList>
            <person name="Novak L.V.F."/>
            <person name="Treitli S.C."/>
            <person name="Pyrih J."/>
            <person name="Halakuc P."/>
            <person name="Pipaliya S.V."/>
            <person name="Vacek V."/>
            <person name="Brzon O."/>
            <person name="Soukal P."/>
            <person name="Eme L."/>
            <person name="Dacks J.B."/>
            <person name="Karnkowska A."/>
            <person name="Elias M."/>
            <person name="Hampl V."/>
        </authorList>
    </citation>
    <scope>NUCLEOTIDE SEQUENCE [LARGE SCALE GENOMIC DNA]</scope>
    <source>
        <strain evidence="1">NAU3</strain>
        <tissue evidence="1">Gut</tissue>
    </source>
</reference>
<keyword evidence="2" id="KW-1185">Reference proteome</keyword>
<organism evidence="1 2">
    <name type="scientific">Blattamonas nauphoetae</name>
    <dbReference type="NCBI Taxonomy" id="2049346"/>
    <lineage>
        <taxon>Eukaryota</taxon>
        <taxon>Metamonada</taxon>
        <taxon>Preaxostyla</taxon>
        <taxon>Oxymonadida</taxon>
        <taxon>Blattamonas</taxon>
    </lineage>
</organism>
<accession>A0ABQ9WUU0</accession>
<dbReference type="Proteomes" id="UP001281761">
    <property type="component" value="Unassembled WGS sequence"/>
</dbReference>
<gene>
    <name evidence="1" type="ORF">BLNAU_23283</name>
</gene>
<name>A0ABQ9WUU0_9EUKA</name>
<evidence type="ECO:0000313" key="2">
    <source>
        <dbReference type="Proteomes" id="UP001281761"/>
    </source>
</evidence>
<protein>
    <submittedName>
        <fullName evidence="1">Uncharacterized protein</fullName>
    </submittedName>
</protein>
<comment type="caution">
    <text evidence="1">The sequence shown here is derived from an EMBL/GenBank/DDBJ whole genome shotgun (WGS) entry which is preliminary data.</text>
</comment>
<proteinExistence type="predicted"/>
<evidence type="ECO:0000313" key="1">
    <source>
        <dbReference type="EMBL" id="KAK2941800.1"/>
    </source>
</evidence>
<sequence>MHPKLSTLDATSVTSQVTRETSWNGLNIPTLLERLNCEDEDIVVATLQQLQNVASVDRMTVLMIGVDFCLHCVVEPIHLDF</sequence>